<dbReference type="OrthoDB" id="3830220at2"/>
<feature type="domain" description="Putative Flp pilus-assembly TadG-like N-terminal" evidence="1">
    <location>
        <begin position="14"/>
        <end position="60"/>
    </location>
</feature>
<evidence type="ECO:0000313" key="3">
    <source>
        <dbReference type="Proteomes" id="UP000294508"/>
    </source>
</evidence>
<dbReference type="AlphaFoldDB" id="A0A4R2H0Q6"/>
<dbReference type="EMBL" id="SLWN01000017">
    <property type="protein sequence ID" value="TCO17689.1"/>
    <property type="molecule type" value="Genomic_DNA"/>
</dbReference>
<dbReference type="Pfam" id="PF13400">
    <property type="entry name" value="Tad"/>
    <property type="match status" value="1"/>
</dbReference>
<name>A0A4R2H0Q6_9ACTN</name>
<dbReference type="Proteomes" id="UP000294508">
    <property type="component" value="Unassembled WGS sequence"/>
</dbReference>
<dbReference type="RefSeq" id="WP_132214491.1">
    <property type="nucleotide sequence ID" value="NZ_SLWN01000017.1"/>
</dbReference>
<keyword evidence="3" id="KW-1185">Reference proteome</keyword>
<evidence type="ECO:0000313" key="2">
    <source>
        <dbReference type="EMBL" id="TCO17689.1"/>
    </source>
</evidence>
<proteinExistence type="predicted"/>
<reference evidence="2 3" key="1">
    <citation type="journal article" date="2015" name="Stand. Genomic Sci.">
        <title>Genomic Encyclopedia of Bacterial and Archaeal Type Strains, Phase III: the genomes of soil and plant-associated and newly described type strains.</title>
        <authorList>
            <person name="Whitman W.B."/>
            <person name="Woyke T."/>
            <person name="Klenk H.P."/>
            <person name="Zhou Y."/>
            <person name="Lilburn T.G."/>
            <person name="Beck B.J."/>
            <person name="De Vos P."/>
            <person name="Vandamme P."/>
            <person name="Eisen J.A."/>
            <person name="Garrity G."/>
            <person name="Hugenholtz P."/>
            <person name="Kyrpides N.C."/>
        </authorList>
    </citation>
    <scope>NUCLEOTIDE SEQUENCE [LARGE SCALE GENOMIC DNA]</scope>
    <source>
        <strain evidence="2 3">VKM Ac-2572</strain>
    </source>
</reference>
<comment type="caution">
    <text evidence="2">The sequence shown here is derived from an EMBL/GenBank/DDBJ whole genome shotgun (WGS) entry which is preliminary data.</text>
</comment>
<protein>
    <submittedName>
        <fullName evidence="2">Secretion/DNA translocation related TadE-like protein</fullName>
    </submittedName>
</protein>
<dbReference type="NCBIfam" id="TIGR03816">
    <property type="entry name" value="tadE_like_DECH"/>
    <property type="match status" value="1"/>
</dbReference>
<dbReference type="InterPro" id="IPR028087">
    <property type="entry name" value="Tad_N"/>
</dbReference>
<accession>A0A4R2H0Q6</accession>
<organism evidence="2 3">
    <name type="scientific">Kribbella steppae</name>
    <dbReference type="NCBI Taxonomy" id="2512223"/>
    <lineage>
        <taxon>Bacteria</taxon>
        <taxon>Bacillati</taxon>
        <taxon>Actinomycetota</taxon>
        <taxon>Actinomycetes</taxon>
        <taxon>Propionibacteriales</taxon>
        <taxon>Kribbellaceae</taxon>
        <taxon>Kribbella</taxon>
    </lineage>
</organism>
<gene>
    <name evidence="2" type="ORF">EV652_117142</name>
</gene>
<evidence type="ECO:0000259" key="1">
    <source>
        <dbReference type="Pfam" id="PF13400"/>
    </source>
</evidence>
<dbReference type="InterPro" id="IPR021202">
    <property type="entry name" value="Rv3654c-like"/>
</dbReference>
<sequence>MNHTPTRRARTERGSGTLLILFMGLLLATAVAMATLWSAISIARHKLAAAADLTALSAAQVLASGAPDPCTTARRIAATHHVDLADCQLALDSVSIRVTTQLDLAEIARPTLSASARAGPV</sequence>